<feature type="domain" description="Methyltransferase small" evidence="6">
    <location>
        <begin position="116"/>
        <end position="204"/>
    </location>
</feature>
<dbReference type="NCBIfam" id="TIGR03534">
    <property type="entry name" value="RF_mod_PrmC"/>
    <property type="match status" value="1"/>
</dbReference>
<feature type="domain" description="Release factor glutamine methyltransferase N-terminal" evidence="7">
    <location>
        <begin position="10"/>
        <end position="80"/>
    </location>
</feature>
<evidence type="ECO:0000256" key="3">
    <source>
        <dbReference type="ARBA" id="ARBA00022691"/>
    </source>
</evidence>
<organism evidence="8 9">
    <name type="scientific">Saccharicrinis carchari</name>
    <dbReference type="NCBI Taxonomy" id="1168039"/>
    <lineage>
        <taxon>Bacteria</taxon>
        <taxon>Pseudomonadati</taxon>
        <taxon>Bacteroidota</taxon>
        <taxon>Bacteroidia</taxon>
        <taxon>Marinilabiliales</taxon>
        <taxon>Marinilabiliaceae</taxon>
        <taxon>Saccharicrinis</taxon>
    </lineage>
</organism>
<dbReference type="Gene3D" id="3.40.50.150">
    <property type="entry name" value="Vaccinia Virus protein VP39"/>
    <property type="match status" value="1"/>
</dbReference>
<accession>A0A521CJ40</accession>
<dbReference type="Pfam" id="PF17827">
    <property type="entry name" value="PrmC_N"/>
    <property type="match status" value="1"/>
</dbReference>
<dbReference type="GO" id="GO:0032259">
    <property type="term" value="P:methylation"/>
    <property type="evidence" value="ECO:0007669"/>
    <property type="project" value="UniProtKB-KW"/>
</dbReference>
<evidence type="ECO:0000313" key="8">
    <source>
        <dbReference type="EMBL" id="SMO59448.1"/>
    </source>
</evidence>
<comment type="caution">
    <text evidence="5">Lacks conserved residue(s) required for the propagation of feature annotation.</text>
</comment>
<dbReference type="Pfam" id="PF05175">
    <property type="entry name" value="MTS"/>
    <property type="match status" value="1"/>
</dbReference>
<dbReference type="GO" id="GO:0102559">
    <property type="term" value="F:peptide chain release factor N(5)-glutamine methyltransferase activity"/>
    <property type="evidence" value="ECO:0007669"/>
    <property type="project" value="UniProtKB-EC"/>
</dbReference>
<dbReference type="HAMAP" id="MF_02126">
    <property type="entry name" value="RF_methyltr_PrmC"/>
    <property type="match status" value="1"/>
</dbReference>
<dbReference type="InterPro" id="IPR029063">
    <property type="entry name" value="SAM-dependent_MTases_sf"/>
</dbReference>
<dbReference type="PROSITE" id="PS00092">
    <property type="entry name" value="N6_MTASE"/>
    <property type="match status" value="1"/>
</dbReference>
<dbReference type="Proteomes" id="UP000319040">
    <property type="component" value="Unassembled WGS sequence"/>
</dbReference>
<keyword evidence="2 5" id="KW-0808">Transferase</keyword>
<dbReference type="RefSeq" id="WP_246095523.1">
    <property type="nucleotide sequence ID" value="NZ_FXTB01000003.1"/>
</dbReference>
<keyword evidence="1 5" id="KW-0489">Methyltransferase</keyword>
<name>A0A521CJ40_SACCC</name>
<dbReference type="CDD" id="cd02440">
    <property type="entry name" value="AdoMet_MTases"/>
    <property type="match status" value="1"/>
</dbReference>
<dbReference type="InterPro" id="IPR019874">
    <property type="entry name" value="RF_methyltr_PrmC"/>
</dbReference>
<dbReference type="InterPro" id="IPR002052">
    <property type="entry name" value="DNA_methylase_N6_adenine_CS"/>
</dbReference>
<sequence>MMNCRTVKQLINSFNQELESFYPKEEIRNFTGIILAHLLGFSRTDMLIKTDYELGEADRRFCMDALLKLKQQVPIQYIVGHTLFYGLTFYVDKNVLIPRPETEELVQWIIQDTEFTAPAILDIGTGSGCIPIALKKHMPQAKVTAWDISPKAITLAKRNAKANNVEIDFNLQDVLAPNIEISRKYDIIVSNPPYVRELEKKIMQDNVLKHEPHLALFVKDNDPLLFYRAISKLATQALNANGRLYFEINEALGKQTSHLMRNMGFKEVELGNDIFGKNRMVKGSL</sequence>
<keyword evidence="9" id="KW-1185">Reference proteome</keyword>
<dbReference type="InterPro" id="IPR004556">
    <property type="entry name" value="HemK-like"/>
</dbReference>
<comment type="catalytic activity">
    <reaction evidence="4 5">
        <text>L-glutaminyl-[peptide chain release factor] + S-adenosyl-L-methionine = N(5)-methyl-L-glutaminyl-[peptide chain release factor] + S-adenosyl-L-homocysteine + H(+)</text>
        <dbReference type="Rhea" id="RHEA:42896"/>
        <dbReference type="Rhea" id="RHEA-COMP:10271"/>
        <dbReference type="Rhea" id="RHEA-COMP:10272"/>
        <dbReference type="ChEBI" id="CHEBI:15378"/>
        <dbReference type="ChEBI" id="CHEBI:30011"/>
        <dbReference type="ChEBI" id="CHEBI:57856"/>
        <dbReference type="ChEBI" id="CHEBI:59789"/>
        <dbReference type="ChEBI" id="CHEBI:61891"/>
        <dbReference type="EC" id="2.1.1.297"/>
    </reaction>
</comment>
<dbReference type="InterPro" id="IPR007848">
    <property type="entry name" value="Small_mtfrase_dom"/>
</dbReference>
<gene>
    <name evidence="5" type="primary">prmC</name>
    <name evidence="8" type="ORF">SAMN06265379_103194</name>
</gene>
<dbReference type="InterPro" id="IPR040758">
    <property type="entry name" value="PrmC_N"/>
</dbReference>
<comment type="similarity">
    <text evidence="5">Belongs to the protein N5-glutamine methyltransferase family. PrmC subfamily.</text>
</comment>
<protein>
    <recommendedName>
        <fullName evidence="5">Release factor glutamine methyltransferase</fullName>
        <shortName evidence="5">RF MTase</shortName>
        <ecNumber evidence="5">2.1.1.297</ecNumber>
    </recommendedName>
    <alternativeName>
        <fullName evidence="5">N5-glutamine methyltransferase PrmC</fullName>
    </alternativeName>
    <alternativeName>
        <fullName evidence="5">Protein-(glutamine-N5) MTase PrmC</fullName>
    </alternativeName>
    <alternativeName>
        <fullName evidence="5">Protein-glutamine N-methyltransferase PrmC</fullName>
    </alternativeName>
</protein>
<evidence type="ECO:0000256" key="4">
    <source>
        <dbReference type="ARBA" id="ARBA00048391"/>
    </source>
</evidence>
<dbReference type="PANTHER" id="PTHR18895">
    <property type="entry name" value="HEMK METHYLTRANSFERASE"/>
    <property type="match status" value="1"/>
</dbReference>
<dbReference type="AlphaFoldDB" id="A0A521CJ40"/>
<reference evidence="8 9" key="1">
    <citation type="submission" date="2017-05" db="EMBL/GenBank/DDBJ databases">
        <authorList>
            <person name="Varghese N."/>
            <person name="Submissions S."/>
        </authorList>
    </citation>
    <scope>NUCLEOTIDE SEQUENCE [LARGE SCALE GENOMIC DNA]</scope>
    <source>
        <strain evidence="8 9">DSM 27040</strain>
    </source>
</reference>
<feature type="binding site" evidence="5">
    <location>
        <position position="147"/>
    </location>
    <ligand>
        <name>S-adenosyl-L-methionine</name>
        <dbReference type="ChEBI" id="CHEBI:59789"/>
    </ligand>
</feature>
<dbReference type="GO" id="GO:0003676">
    <property type="term" value="F:nucleic acid binding"/>
    <property type="evidence" value="ECO:0007669"/>
    <property type="project" value="InterPro"/>
</dbReference>
<evidence type="ECO:0000259" key="6">
    <source>
        <dbReference type="Pfam" id="PF05175"/>
    </source>
</evidence>
<feature type="binding site" evidence="5">
    <location>
        <begin position="191"/>
        <end position="194"/>
    </location>
    <ligand>
        <name>substrate</name>
    </ligand>
</feature>
<feature type="binding site" evidence="5">
    <location>
        <position position="191"/>
    </location>
    <ligand>
        <name>S-adenosyl-L-methionine</name>
        <dbReference type="ChEBI" id="CHEBI:59789"/>
    </ligand>
</feature>
<evidence type="ECO:0000259" key="7">
    <source>
        <dbReference type="Pfam" id="PF17827"/>
    </source>
</evidence>
<proteinExistence type="inferred from homology"/>
<evidence type="ECO:0000256" key="1">
    <source>
        <dbReference type="ARBA" id="ARBA00022603"/>
    </source>
</evidence>
<dbReference type="EMBL" id="FXTB01000003">
    <property type="protein sequence ID" value="SMO59448.1"/>
    <property type="molecule type" value="Genomic_DNA"/>
</dbReference>
<evidence type="ECO:0000313" key="9">
    <source>
        <dbReference type="Proteomes" id="UP000319040"/>
    </source>
</evidence>
<dbReference type="InterPro" id="IPR050320">
    <property type="entry name" value="N5-glutamine_MTase"/>
</dbReference>
<dbReference type="SUPFAM" id="SSF53335">
    <property type="entry name" value="S-adenosyl-L-methionine-dependent methyltransferases"/>
    <property type="match status" value="1"/>
</dbReference>
<keyword evidence="3 5" id="KW-0949">S-adenosyl-L-methionine</keyword>
<evidence type="ECO:0000256" key="5">
    <source>
        <dbReference type="HAMAP-Rule" id="MF_02126"/>
    </source>
</evidence>
<comment type="function">
    <text evidence="5">Methylates the class 1 translation termination release factors RF1/PrfA and RF2/PrfB on the glutamine residue of the universally conserved GGQ motif.</text>
</comment>
<evidence type="ECO:0000256" key="2">
    <source>
        <dbReference type="ARBA" id="ARBA00022679"/>
    </source>
</evidence>
<dbReference type="EC" id="2.1.1.297" evidence="5"/>
<dbReference type="NCBIfam" id="TIGR00536">
    <property type="entry name" value="hemK_fam"/>
    <property type="match status" value="1"/>
</dbReference>
<dbReference type="PANTHER" id="PTHR18895:SF74">
    <property type="entry name" value="MTRF1L RELEASE FACTOR GLUTAMINE METHYLTRANSFERASE"/>
    <property type="match status" value="1"/>
</dbReference>
<feature type="binding site" evidence="5">
    <location>
        <begin position="124"/>
        <end position="128"/>
    </location>
    <ligand>
        <name>S-adenosyl-L-methionine</name>
        <dbReference type="ChEBI" id="CHEBI:59789"/>
    </ligand>
</feature>
<dbReference type="Gene3D" id="1.10.8.10">
    <property type="entry name" value="DNA helicase RuvA subunit, C-terminal domain"/>
    <property type="match status" value="1"/>
</dbReference>